<dbReference type="AlphaFoldDB" id="A0A3M7R606"/>
<evidence type="ECO:0000313" key="2">
    <source>
        <dbReference type="Proteomes" id="UP000276133"/>
    </source>
</evidence>
<keyword evidence="2" id="KW-1185">Reference proteome</keyword>
<gene>
    <name evidence="1" type="ORF">BpHYR1_009435</name>
</gene>
<dbReference type="EMBL" id="REGN01004167">
    <property type="protein sequence ID" value="RNA18824.1"/>
    <property type="molecule type" value="Genomic_DNA"/>
</dbReference>
<comment type="caution">
    <text evidence="1">The sequence shown here is derived from an EMBL/GenBank/DDBJ whole genome shotgun (WGS) entry which is preliminary data.</text>
</comment>
<accession>A0A3M7R606</accession>
<organism evidence="1 2">
    <name type="scientific">Brachionus plicatilis</name>
    <name type="common">Marine rotifer</name>
    <name type="synonym">Brachionus muelleri</name>
    <dbReference type="NCBI Taxonomy" id="10195"/>
    <lineage>
        <taxon>Eukaryota</taxon>
        <taxon>Metazoa</taxon>
        <taxon>Spiralia</taxon>
        <taxon>Gnathifera</taxon>
        <taxon>Rotifera</taxon>
        <taxon>Eurotatoria</taxon>
        <taxon>Monogononta</taxon>
        <taxon>Pseudotrocha</taxon>
        <taxon>Ploima</taxon>
        <taxon>Brachionidae</taxon>
        <taxon>Brachionus</taxon>
    </lineage>
</organism>
<reference evidence="1 2" key="1">
    <citation type="journal article" date="2018" name="Sci. Rep.">
        <title>Genomic signatures of local adaptation to the degree of environmental predictability in rotifers.</title>
        <authorList>
            <person name="Franch-Gras L."/>
            <person name="Hahn C."/>
            <person name="Garcia-Roger E.M."/>
            <person name="Carmona M.J."/>
            <person name="Serra M."/>
            <person name="Gomez A."/>
        </authorList>
    </citation>
    <scope>NUCLEOTIDE SEQUENCE [LARGE SCALE GENOMIC DNA]</scope>
    <source>
        <strain evidence="1">HYR1</strain>
    </source>
</reference>
<name>A0A3M7R606_BRAPC</name>
<dbReference type="Proteomes" id="UP000276133">
    <property type="component" value="Unassembled WGS sequence"/>
</dbReference>
<protein>
    <submittedName>
        <fullName evidence="1">Uncharacterized protein</fullName>
    </submittedName>
</protein>
<proteinExistence type="predicted"/>
<evidence type="ECO:0000313" key="1">
    <source>
        <dbReference type="EMBL" id="RNA18824.1"/>
    </source>
</evidence>
<sequence length="62" mass="7176">MNFFNGCIRCGFNLINFLRTTLRVLGFYRNNFGRTSLKKVISVFFNDCFGANYGKNVPNLNK</sequence>